<protein>
    <submittedName>
        <fullName evidence="1">Uncharacterized protein</fullName>
    </submittedName>
</protein>
<dbReference type="Proteomes" id="UP000681720">
    <property type="component" value="Unassembled WGS sequence"/>
</dbReference>
<dbReference type="AlphaFoldDB" id="A0A8S2SI02"/>
<dbReference type="InterPro" id="IPR015904">
    <property type="entry name" value="Sulphide_quinone_reductase"/>
</dbReference>
<organism evidence="1 2">
    <name type="scientific">Rotaria magnacalcarata</name>
    <dbReference type="NCBI Taxonomy" id="392030"/>
    <lineage>
        <taxon>Eukaryota</taxon>
        <taxon>Metazoa</taxon>
        <taxon>Spiralia</taxon>
        <taxon>Gnathifera</taxon>
        <taxon>Rotifera</taxon>
        <taxon>Eurotatoria</taxon>
        <taxon>Bdelloidea</taxon>
        <taxon>Philodinida</taxon>
        <taxon>Philodinidae</taxon>
        <taxon>Rotaria</taxon>
    </lineage>
</organism>
<dbReference type="GO" id="GO:0070224">
    <property type="term" value="F:sulfide:quinone oxidoreductase activity"/>
    <property type="evidence" value="ECO:0007669"/>
    <property type="project" value="TreeGrafter"/>
</dbReference>
<dbReference type="GO" id="GO:0005739">
    <property type="term" value="C:mitochondrion"/>
    <property type="evidence" value="ECO:0007669"/>
    <property type="project" value="TreeGrafter"/>
</dbReference>
<evidence type="ECO:0000313" key="2">
    <source>
        <dbReference type="Proteomes" id="UP000681720"/>
    </source>
</evidence>
<gene>
    <name evidence="1" type="ORF">GIL414_LOCUS22874</name>
</gene>
<dbReference type="PANTHER" id="PTHR10632:SF2">
    <property type="entry name" value="SULFIDE:QUINONE OXIDOREDUCTASE, MITOCHONDRIAL"/>
    <property type="match status" value="1"/>
</dbReference>
<reference evidence="1" key="1">
    <citation type="submission" date="2021-02" db="EMBL/GenBank/DDBJ databases">
        <authorList>
            <person name="Nowell W R."/>
        </authorList>
    </citation>
    <scope>NUCLEOTIDE SEQUENCE</scope>
</reference>
<comment type="caution">
    <text evidence="1">The sequence shown here is derived from an EMBL/GenBank/DDBJ whole genome shotgun (WGS) entry which is preliminary data.</text>
</comment>
<dbReference type="GO" id="GO:0070221">
    <property type="term" value="P:sulfide oxidation, using sulfide:quinone oxidoreductase"/>
    <property type="evidence" value="ECO:0007669"/>
    <property type="project" value="TreeGrafter"/>
</dbReference>
<sequence length="155" mass="17240">MQPFEFLAKSPLADATGFVDVVKETLQHKKFPNVFGIGDCTNIPTSKTAAAIAGSNSILVRNLSNLMFGTNNPVRKYDGYTSCPLVTGYNKCILAEFDFDGNPLETLPINQGKERRLSYILKKDVMPTMYWKMLITGNWNGPAVFRKLFHLGGTK</sequence>
<dbReference type="GO" id="GO:0071949">
    <property type="term" value="F:FAD binding"/>
    <property type="evidence" value="ECO:0007669"/>
    <property type="project" value="TreeGrafter"/>
</dbReference>
<dbReference type="EMBL" id="CAJOBJ010023860">
    <property type="protein sequence ID" value="CAF4231809.1"/>
    <property type="molecule type" value="Genomic_DNA"/>
</dbReference>
<accession>A0A8S2SI02</accession>
<evidence type="ECO:0000313" key="1">
    <source>
        <dbReference type="EMBL" id="CAF4231809.1"/>
    </source>
</evidence>
<dbReference type="Gene3D" id="3.50.50.60">
    <property type="entry name" value="FAD/NAD(P)-binding domain"/>
    <property type="match status" value="1"/>
</dbReference>
<name>A0A8S2SI02_9BILA</name>
<proteinExistence type="predicted"/>
<dbReference type="PANTHER" id="PTHR10632">
    <property type="entry name" value="SULFIDE:QUINONE OXIDOREDUCTASE"/>
    <property type="match status" value="1"/>
</dbReference>
<dbReference type="InterPro" id="IPR036188">
    <property type="entry name" value="FAD/NAD-bd_sf"/>
</dbReference>